<dbReference type="AlphaFoldDB" id="A0A944HA80"/>
<name>A0A944HA80_DENI1</name>
<dbReference type="Proteomes" id="UP000694660">
    <property type="component" value="Unassembled WGS sequence"/>
</dbReference>
<keyword evidence="2" id="KW-1185">Reference proteome</keyword>
<reference evidence="2" key="1">
    <citation type="journal article" date="2022" name="ISME J.">
        <title>Genetic and phylogenetic analysis of dissimilatory iodate-reducing bacteria identifies potential niches across the world's oceans.</title>
        <authorList>
            <person name="Reyes-Umana V."/>
            <person name="Henning Z."/>
            <person name="Lee K."/>
            <person name="Barnum T.P."/>
            <person name="Coates J.D."/>
        </authorList>
    </citation>
    <scope>NUCLEOTIDE SEQUENCE [LARGE SCALE GENOMIC DNA]</scope>
    <source>
        <strain evidence="2">IR12</strain>
    </source>
</reference>
<evidence type="ECO:0000313" key="1">
    <source>
        <dbReference type="EMBL" id="MBT0964268.1"/>
    </source>
</evidence>
<gene>
    <name evidence="1" type="ORF">I8J34_24105</name>
</gene>
<dbReference type="EMBL" id="JAEKFT010000102">
    <property type="protein sequence ID" value="MBT0964268.1"/>
    <property type="molecule type" value="Genomic_DNA"/>
</dbReference>
<dbReference type="RefSeq" id="WP_214364171.1">
    <property type="nucleotide sequence ID" value="NZ_JAEKFT010000102.1"/>
</dbReference>
<sequence>MQLPCHQTRGDSVLANPERYDVVYNGCAHAEASMLDMFLGQIVYEAAEEGGIEAEVVSPDTVTIQGDPEAALTQIRRLECFTNYIGNLVIRRRFEDLSALFWSRENERNTPQALADTYAELERKYGCFEIFHGVKVLSIYAGDGRGRSRRHLDEMKTPTGVKPEQRVGTSGFGLASSITPNGIPRWEVSVYLEVVETVMGEFRITKIEWRYTY</sequence>
<accession>A0A944HA80</accession>
<comment type="caution">
    <text evidence="1">The sequence shown here is derived from an EMBL/GenBank/DDBJ whole genome shotgun (WGS) entry which is preliminary data.</text>
</comment>
<proteinExistence type="predicted"/>
<protein>
    <submittedName>
        <fullName evidence="1">Uncharacterized protein</fullName>
    </submittedName>
</protein>
<evidence type="ECO:0000313" key="2">
    <source>
        <dbReference type="Proteomes" id="UP000694660"/>
    </source>
</evidence>
<organism evidence="1 2">
    <name type="scientific">Denitromonas iodatirespirans</name>
    <dbReference type="NCBI Taxonomy" id="2795389"/>
    <lineage>
        <taxon>Bacteria</taxon>
        <taxon>Pseudomonadati</taxon>
        <taxon>Pseudomonadota</taxon>
        <taxon>Betaproteobacteria</taxon>
        <taxon>Rhodocyclales</taxon>
        <taxon>Zoogloeaceae</taxon>
        <taxon>Denitromonas</taxon>
    </lineage>
</organism>